<organism evidence="3 4">
    <name type="scientific">Natrarchaeobius chitinivorans</name>
    <dbReference type="NCBI Taxonomy" id="1679083"/>
    <lineage>
        <taxon>Archaea</taxon>
        <taxon>Methanobacteriati</taxon>
        <taxon>Methanobacteriota</taxon>
        <taxon>Stenosarchaea group</taxon>
        <taxon>Halobacteria</taxon>
        <taxon>Halobacteriales</taxon>
        <taxon>Natrialbaceae</taxon>
        <taxon>Natrarchaeobius</taxon>
    </lineage>
</organism>
<dbReference type="Proteomes" id="UP000282323">
    <property type="component" value="Unassembled WGS sequence"/>
</dbReference>
<dbReference type="InterPro" id="IPR055708">
    <property type="entry name" value="DUF7284"/>
</dbReference>
<proteinExistence type="predicted"/>
<feature type="compositionally biased region" description="Basic and acidic residues" evidence="1">
    <location>
        <begin position="21"/>
        <end position="30"/>
    </location>
</feature>
<dbReference type="AlphaFoldDB" id="A0A3N6NCQ9"/>
<keyword evidence="2" id="KW-0472">Membrane</keyword>
<sequence length="361" mass="39183">MALMCVRSSSERTETSPPNRAGDDPRSDGFRRRNRAVSTVVDVSLCLLCITASIGVIAVFLAEDLDRHDPQIADETAQTIATSTTTVEYSIQSVERHDDTGVFDDAQYDDDRYERVKHGPLAQLLASAAIASLHLDGEPLSYAGTEFREAVDVSVGSELIGANDNVHVLATWEPYEDASIRGETVAGDRPPTDADVSTATFTVASDFPSVSEAELEGSYDATNRSFDRTAEPIADAIVSGMFPNESTTIALQGTNLDRDLALYEYHRTGDALGVEYDPESGALNRTDVNVSAANERLVENLTETIANDLERTYDEEIDDIETEIDATYPEDEAAVAEGVEDVVTPTVGTDEVTITVRVWDE</sequence>
<evidence type="ECO:0000313" key="3">
    <source>
        <dbReference type="EMBL" id="RQG96542.1"/>
    </source>
</evidence>
<evidence type="ECO:0000256" key="1">
    <source>
        <dbReference type="SAM" id="MobiDB-lite"/>
    </source>
</evidence>
<feature type="region of interest" description="Disordered" evidence="1">
    <location>
        <begin position="1"/>
        <end position="30"/>
    </location>
</feature>
<name>A0A3N6NCQ9_NATCH</name>
<keyword evidence="2" id="KW-0812">Transmembrane</keyword>
<evidence type="ECO:0000256" key="2">
    <source>
        <dbReference type="SAM" id="Phobius"/>
    </source>
</evidence>
<feature type="transmembrane region" description="Helical" evidence="2">
    <location>
        <begin position="40"/>
        <end position="62"/>
    </location>
</feature>
<dbReference type="EMBL" id="REGA01000003">
    <property type="protein sequence ID" value="RQG96542.1"/>
    <property type="molecule type" value="Genomic_DNA"/>
</dbReference>
<accession>A0A3N6NCQ9</accession>
<evidence type="ECO:0000313" key="4">
    <source>
        <dbReference type="Proteomes" id="UP000282323"/>
    </source>
</evidence>
<keyword evidence="4" id="KW-1185">Reference proteome</keyword>
<protein>
    <submittedName>
        <fullName evidence="3">Uncharacterized protein</fullName>
    </submittedName>
</protein>
<keyword evidence="2" id="KW-1133">Transmembrane helix</keyword>
<comment type="caution">
    <text evidence="3">The sequence shown here is derived from an EMBL/GenBank/DDBJ whole genome shotgun (WGS) entry which is preliminary data.</text>
</comment>
<gene>
    <name evidence="3" type="ORF">EA473_05365</name>
</gene>
<dbReference type="Pfam" id="PF23955">
    <property type="entry name" value="DUF7284"/>
    <property type="match status" value="1"/>
</dbReference>
<reference evidence="3 4" key="1">
    <citation type="submission" date="2018-10" db="EMBL/GenBank/DDBJ databases">
        <title>Natrarchaeobius chitinivorans gen. nov., sp. nov., and Natrarchaeobius haloalkaliphilus sp. nov., alkaliphilic, chitin-utilizing haloarchaea from hypersaline alkaline lakes.</title>
        <authorList>
            <person name="Sorokin D.Y."/>
            <person name="Elcheninov A.G."/>
            <person name="Kostrikina N.A."/>
            <person name="Bale N.J."/>
            <person name="Sinninghe Damste J.S."/>
            <person name="Khijniak T.V."/>
            <person name="Kublanov I.V."/>
            <person name="Toshchakov S.V."/>
        </authorList>
    </citation>
    <scope>NUCLEOTIDE SEQUENCE [LARGE SCALE GENOMIC DNA]</scope>
    <source>
        <strain evidence="3 4">AArcht4T</strain>
    </source>
</reference>